<dbReference type="GO" id="GO:0004521">
    <property type="term" value="F:RNA endonuclease activity"/>
    <property type="evidence" value="ECO:0007669"/>
    <property type="project" value="UniProtKB-UniRule"/>
</dbReference>
<accession>A0A853I1Q9</accession>
<keyword evidence="6 8" id="KW-0378">Hydrolase</keyword>
<evidence type="ECO:0000313" key="9">
    <source>
        <dbReference type="EMBL" id="NYZ67900.1"/>
    </source>
</evidence>
<organism evidence="9 10">
    <name type="scientific">Spartinivicinus marinus</name>
    <dbReference type="NCBI Taxonomy" id="2994442"/>
    <lineage>
        <taxon>Bacteria</taxon>
        <taxon>Pseudomonadati</taxon>
        <taxon>Pseudomonadota</taxon>
        <taxon>Gammaproteobacteria</taxon>
        <taxon>Oceanospirillales</taxon>
        <taxon>Zooshikellaceae</taxon>
        <taxon>Spartinivicinus</taxon>
    </lineage>
</organism>
<evidence type="ECO:0000256" key="2">
    <source>
        <dbReference type="ARBA" id="ARBA00022517"/>
    </source>
</evidence>
<dbReference type="Gene3D" id="3.40.390.30">
    <property type="entry name" value="Metalloproteases ('zincins'), catalytic domain"/>
    <property type="match status" value="1"/>
</dbReference>
<proteinExistence type="inferred from homology"/>
<dbReference type="GO" id="GO:0008270">
    <property type="term" value="F:zinc ion binding"/>
    <property type="evidence" value="ECO:0007669"/>
    <property type="project" value="UniProtKB-UniRule"/>
</dbReference>
<gene>
    <name evidence="8 9" type="primary">ybeY</name>
    <name evidence="9" type="ORF">H0A36_17940</name>
</gene>
<keyword evidence="5 8" id="KW-0255">Endonuclease</keyword>
<dbReference type="HAMAP" id="MF_00009">
    <property type="entry name" value="Endoribonucl_YbeY"/>
    <property type="match status" value="1"/>
</dbReference>
<feature type="binding site" evidence="8">
    <location>
        <position position="112"/>
    </location>
    <ligand>
        <name>Zn(2+)</name>
        <dbReference type="ChEBI" id="CHEBI:29105"/>
        <note>catalytic</note>
    </ligand>
</feature>
<evidence type="ECO:0000256" key="4">
    <source>
        <dbReference type="ARBA" id="ARBA00022723"/>
    </source>
</evidence>
<keyword evidence="8" id="KW-0963">Cytoplasm</keyword>
<dbReference type="AlphaFoldDB" id="A0A853I1Q9"/>
<reference evidence="9 10" key="1">
    <citation type="submission" date="2020-07" db="EMBL/GenBank/DDBJ databases">
        <title>Endozoicomonas sp. nov., isolated from sediment.</title>
        <authorList>
            <person name="Gu T."/>
        </authorList>
    </citation>
    <scope>NUCLEOTIDE SEQUENCE [LARGE SCALE GENOMIC DNA]</scope>
    <source>
        <strain evidence="9 10">SM1973</strain>
    </source>
</reference>
<dbReference type="GO" id="GO:0005737">
    <property type="term" value="C:cytoplasm"/>
    <property type="evidence" value="ECO:0007669"/>
    <property type="project" value="UniProtKB-SubCell"/>
</dbReference>
<comment type="subcellular location">
    <subcellularLocation>
        <location evidence="8">Cytoplasm</location>
    </subcellularLocation>
</comment>
<dbReference type="InterPro" id="IPR020549">
    <property type="entry name" value="YbeY_CS"/>
</dbReference>
<feature type="binding site" evidence="8">
    <location>
        <position position="122"/>
    </location>
    <ligand>
        <name>Zn(2+)</name>
        <dbReference type="ChEBI" id="CHEBI:29105"/>
        <note>catalytic</note>
    </ligand>
</feature>
<evidence type="ECO:0000256" key="6">
    <source>
        <dbReference type="ARBA" id="ARBA00022801"/>
    </source>
</evidence>
<comment type="cofactor">
    <cofactor evidence="8">
        <name>Zn(2+)</name>
        <dbReference type="ChEBI" id="CHEBI:29105"/>
    </cofactor>
    <text evidence="8">Binds 1 zinc ion.</text>
</comment>
<dbReference type="InterPro" id="IPR002036">
    <property type="entry name" value="YbeY"/>
</dbReference>
<evidence type="ECO:0000256" key="3">
    <source>
        <dbReference type="ARBA" id="ARBA00022722"/>
    </source>
</evidence>
<dbReference type="Pfam" id="PF02130">
    <property type="entry name" value="YbeY"/>
    <property type="match status" value="1"/>
</dbReference>
<dbReference type="SUPFAM" id="SSF55486">
    <property type="entry name" value="Metalloproteases ('zincins'), catalytic domain"/>
    <property type="match status" value="1"/>
</dbReference>
<name>A0A853I1Q9_9GAMM</name>
<comment type="caution">
    <text evidence="9">The sequence shown here is derived from an EMBL/GenBank/DDBJ whole genome shotgun (WGS) entry which is preliminary data.</text>
</comment>
<keyword evidence="8" id="KW-0698">rRNA processing</keyword>
<evidence type="ECO:0000256" key="1">
    <source>
        <dbReference type="ARBA" id="ARBA00010875"/>
    </source>
</evidence>
<evidence type="ECO:0000256" key="5">
    <source>
        <dbReference type="ARBA" id="ARBA00022759"/>
    </source>
</evidence>
<keyword evidence="3 8" id="KW-0540">Nuclease</keyword>
<comment type="function">
    <text evidence="8">Single strand-specific metallo-endoribonuclease involved in late-stage 70S ribosome quality control and in maturation of the 3' terminus of the 16S rRNA.</text>
</comment>
<dbReference type="Proteomes" id="UP000569732">
    <property type="component" value="Unassembled WGS sequence"/>
</dbReference>
<dbReference type="PANTHER" id="PTHR46986">
    <property type="entry name" value="ENDORIBONUCLEASE YBEY, CHLOROPLASTIC"/>
    <property type="match status" value="1"/>
</dbReference>
<dbReference type="EMBL" id="JACCKB010000031">
    <property type="protein sequence ID" value="NYZ67900.1"/>
    <property type="molecule type" value="Genomic_DNA"/>
</dbReference>
<evidence type="ECO:0000313" key="10">
    <source>
        <dbReference type="Proteomes" id="UP000569732"/>
    </source>
</evidence>
<dbReference type="GO" id="GO:0006364">
    <property type="term" value="P:rRNA processing"/>
    <property type="evidence" value="ECO:0007669"/>
    <property type="project" value="UniProtKB-UniRule"/>
</dbReference>
<feature type="binding site" evidence="8">
    <location>
        <position position="116"/>
    </location>
    <ligand>
        <name>Zn(2+)</name>
        <dbReference type="ChEBI" id="CHEBI:29105"/>
        <note>catalytic</note>
    </ligand>
</feature>
<evidence type="ECO:0000256" key="7">
    <source>
        <dbReference type="ARBA" id="ARBA00022833"/>
    </source>
</evidence>
<dbReference type="NCBIfam" id="TIGR00043">
    <property type="entry name" value="rRNA maturation RNase YbeY"/>
    <property type="match status" value="1"/>
</dbReference>
<comment type="similarity">
    <text evidence="1 8">Belongs to the endoribonuclease YbeY family.</text>
</comment>
<dbReference type="InterPro" id="IPR023091">
    <property type="entry name" value="MetalPrtase_cat_dom_sf_prd"/>
</dbReference>
<dbReference type="EC" id="3.1.-.-" evidence="8"/>
<dbReference type="PANTHER" id="PTHR46986:SF1">
    <property type="entry name" value="ENDORIBONUCLEASE YBEY, CHLOROPLASTIC"/>
    <property type="match status" value="1"/>
</dbReference>
<dbReference type="RefSeq" id="WP_180569918.1">
    <property type="nucleotide sequence ID" value="NZ_JACCKB010000031.1"/>
</dbReference>
<keyword evidence="7 8" id="KW-0862">Zinc</keyword>
<sequence length="154" mass="16980">MSVSVDIQIASECQGIPPTEQFSQWAAAAVYGHKTIAELSIRVIDETESAALNFAYRQKQGPTNVLSFPAELPEAVELPLLGDLAICAPVVLREAAEQNKSLEAHWAHMVIHGTLHLLGFDHINDKDAEIMESLETKILMELDYPNPYQPSESL</sequence>
<dbReference type="PROSITE" id="PS01306">
    <property type="entry name" value="UPF0054"/>
    <property type="match status" value="1"/>
</dbReference>
<keyword evidence="4 8" id="KW-0479">Metal-binding</keyword>
<keyword evidence="2 8" id="KW-0690">Ribosome biogenesis</keyword>
<protein>
    <recommendedName>
        <fullName evidence="8">Endoribonuclease YbeY</fullName>
        <ecNumber evidence="8">3.1.-.-</ecNumber>
    </recommendedName>
</protein>
<evidence type="ECO:0000256" key="8">
    <source>
        <dbReference type="HAMAP-Rule" id="MF_00009"/>
    </source>
</evidence>
<dbReference type="GO" id="GO:0004222">
    <property type="term" value="F:metalloendopeptidase activity"/>
    <property type="evidence" value="ECO:0007669"/>
    <property type="project" value="InterPro"/>
</dbReference>
<keyword evidence="10" id="KW-1185">Reference proteome</keyword>